<evidence type="ECO:0000256" key="3">
    <source>
        <dbReference type="ARBA" id="ARBA00007739"/>
    </source>
</evidence>
<gene>
    <name evidence="16" type="primary">pbpC</name>
    <name evidence="16" type="ORF">F0919_03310</name>
</gene>
<evidence type="ECO:0000256" key="4">
    <source>
        <dbReference type="ARBA" id="ARBA00022645"/>
    </source>
</evidence>
<keyword evidence="7" id="KW-0808">Transferase</keyword>
<protein>
    <recommendedName>
        <fullName evidence="10">peptidoglycan glycosyltransferase</fullName>
        <ecNumber evidence="10">2.4.99.28</ecNumber>
    </recommendedName>
</protein>
<evidence type="ECO:0000259" key="13">
    <source>
        <dbReference type="Pfam" id="PF00905"/>
    </source>
</evidence>
<dbReference type="InterPro" id="IPR011815">
    <property type="entry name" value="PBP_1c"/>
</dbReference>
<keyword evidence="12" id="KW-0472">Membrane</keyword>
<comment type="pathway">
    <text evidence="1">Cell wall biogenesis; peptidoglycan biosynthesis.</text>
</comment>
<evidence type="ECO:0000256" key="8">
    <source>
        <dbReference type="ARBA" id="ARBA00022801"/>
    </source>
</evidence>
<dbReference type="GO" id="GO:0004180">
    <property type="term" value="F:carboxypeptidase activity"/>
    <property type="evidence" value="ECO:0007669"/>
    <property type="project" value="UniProtKB-KW"/>
</dbReference>
<dbReference type="GO" id="GO:0030288">
    <property type="term" value="C:outer membrane-bounded periplasmic space"/>
    <property type="evidence" value="ECO:0007669"/>
    <property type="project" value="TreeGrafter"/>
</dbReference>
<keyword evidence="4" id="KW-0121">Carboxypeptidase</keyword>
<keyword evidence="6" id="KW-0328">Glycosyltransferase</keyword>
<evidence type="ECO:0000256" key="12">
    <source>
        <dbReference type="SAM" id="Phobius"/>
    </source>
</evidence>
<feature type="domain" description="Penicillin-binding C-terminal" evidence="15">
    <location>
        <begin position="664"/>
        <end position="744"/>
    </location>
</feature>
<evidence type="ECO:0000256" key="7">
    <source>
        <dbReference type="ARBA" id="ARBA00022679"/>
    </source>
</evidence>
<keyword evidence="12" id="KW-1133">Transmembrane helix</keyword>
<dbReference type="NCBIfam" id="TIGR02073">
    <property type="entry name" value="PBP_1c"/>
    <property type="match status" value="1"/>
</dbReference>
<evidence type="ECO:0000256" key="11">
    <source>
        <dbReference type="ARBA" id="ARBA00049902"/>
    </source>
</evidence>
<dbReference type="PANTHER" id="PTHR32282:SF15">
    <property type="entry name" value="PENICILLIN-BINDING PROTEIN 1C"/>
    <property type="match status" value="1"/>
</dbReference>
<dbReference type="InterPro" id="IPR001264">
    <property type="entry name" value="Glyco_trans_51"/>
</dbReference>
<comment type="similarity">
    <text evidence="2">In the C-terminal section; belongs to the transpeptidase family.</text>
</comment>
<dbReference type="GO" id="GO:0008658">
    <property type="term" value="F:penicillin binding"/>
    <property type="evidence" value="ECO:0007669"/>
    <property type="project" value="InterPro"/>
</dbReference>
<keyword evidence="9" id="KW-0511">Multifunctional enzyme</keyword>
<dbReference type="InterPro" id="IPR050396">
    <property type="entry name" value="Glycosyltr_51/Transpeptidase"/>
</dbReference>
<dbReference type="GO" id="GO:0009252">
    <property type="term" value="P:peptidoglycan biosynthetic process"/>
    <property type="evidence" value="ECO:0007669"/>
    <property type="project" value="InterPro"/>
</dbReference>
<evidence type="ECO:0000256" key="9">
    <source>
        <dbReference type="ARBA" id="ARBA00023268"/>
    </source>
</evidence>
<dbReference type="Gene3D" id="1.10.3810.10">
    <property type="entry name" value="Biosynthetic peptidoglycan transglycosylase-like"/>
    <property type="match status" value="1"/>
</dbReference>
<dbReference type="PANTHER" id="PTHR32282">
    <property type="entry name" value="BINDING PROTEIN TRANSPEPTIDASE, PUTATIVE-RELATED"/>
    <property type="match status" value="1"/>
</dbReference>
<dbReference type="GO" id="GO:0006508">
    <property type="term" value="P:proteolysis"/>
    <property type="evidence" value="ECO:0007669"/>
    <property type="project" value="UniProtKB-KW"/>
</dbReference>
<dbReference type="SUPFAM" id="SSF56601">
    <property type="entry name" value="beta-lactamase/transpeptidase-like"/>
    <property type="match status" value="1"/>
</dbReference>
<dbReference type="InterPro" id="IPR036950">
    <property type="entry name" value="PBP_transglycosylase"/>
</dbReference>
<dbReference type="AlphaFoldDB" id="A0A5M6CRW8"/>
<comment type="caution">
    <text evidence="16">The sequence shown here is derived from an EMBL/GenBank/DDBJ whole genome shotgun (WGS) entry which is preliminary data.</text>
</comment>
<comment type="similarity">
    <text evidence="3">In the N-terminal section; belongs to the glycosyltransferase 51 family.</text>
</comment>
<evidence type="ECO:0000256" key="1">
    <source>
        <dbReference type="ARBA" id="ARBA00004752"/>
    </source>
</evidence>
<evidence type="ECO:0000313" key="17">
    <source>
        <dbReference type="Proteomes" id="UP000323632"/>
    </source>
</evidence>
<keyword evidence="8" id="KW-0378">Hydrolase</keyword>
<dbReference type="GO" id="GO:0008955">
    <property type="term" value="F:peptidoglycan glycosyltransferase activity"/>
    <property type="evidence" value="ECO:0007669"/>
    <property type="project" value="UniProtKB-EC"/>
</dbReference>
<comment type="catalytic activity">
    <reaction evidence="11">
        <text>[GlcNAc-(1-&gt;4)-Mur2Ac(oyl-L-Ala-gamma-D-Glu-L-Lys-D-Ala-D-Ala)](n)-di-trans,octa-cis-undecaprenyl diphosphate + beta-D-GlcNAc-(1-&gt;4)-Mur2Ac(oyl-L-Ala-gamma-D-Glu-L-Lys-D-Ala-D-Ala)-di-trans,octa-cis-undecaprenyl diphosphate = [GlcNAc-(1-&gt;4)-Mur2Ac(oyl-L-Ala-gamma-D-Glu-L-Lys-D-Ala-D-Ala)](n+1)-di-trans,octa-cis-undecaprenyl diphosphate + di-trans,octa-cis-undecaprenyl diphosphate + H(+)</text>
        <dbReference type="Rhea" id="RHEA:23708"/>
        <dbReference type="Rhea" id="RHEA-COMP:9602"/>
        <dbReference type="Rhea" id="RHEA-COMP:9603"/>
        <dbReference type="ChEBI" id="CHEBI:15378"/>
        <dbReference type="ChEBI" id="CHEBI:58405"/>
        <dbReference type="ChEBI" id="CHEBI:60033"/>
        <dbReference type="ChEBI" id="CHEBI:78435"/>
        <dbReference type="EC" id="2.4.99.28"/>
    </reaction>
</comment>
<keyword evidence="5" id="KW-0645">Protease</keyword>
<evidence type="ECO:0000259" key="15">
    <source>
        <dbReference type="Pfam" id="PF06832"/>
    </source>
</evidence>
<dbReference type="Pfam" id="PF00912">
    <property type="entry name" value="Transgly"/>
    <property type="match status" value="1"/>
</dbReference>
<feature type="domain" description="Penicillin-binding protein transpeptidase" evidence="13">
    <location>
        <begin position="300"/>
        <end position="421"/>
    </location>
</feature>
<dbReference type="EC" id="2.4.99.28" evidence="10"/>
<organism evidence="16 17">
    <name type="scientific">Taibaiella lutea</name>
    <dbReference type="NCBI Taxonomy" id="2608001"/>
    <lineage>
        <taxon>Bacteria</taxon>
        <taxon>Pseudomonadati</taxon>
        <taxon>Bacteroidota</taxon>
        <taxon>Chitinophagia</taxon>
        <taxon>Chitinophagales</taxon>
        <taxon>Chitinophagaceae</taxon>
        <taxon>Taibaiella</taxon>
    </lineage>
</organism>
<dbReference type="EMBL" id="VWSH01000001">
    <property type="protein sequence ID" value="KAA5536712.1"/>
    <property type="molecule type" value="Genomic_DNA"/>
</dbReference>
<dbReference type="InterPro" id="IPR001460">
    <property type="entry name" value="PCN-bd_Tpept"/>
</dbReference>
<feature type="transmembrane region" description="Helical" evidence="12">
    <location>
        <begin position="12"/>
        <end position="30"/>
    </location>
</feature>
<evidence type="ECO:0000256" key="5">
    <source>
        <dbReference type="ARBA" id="ARBA00022670"/>
    </source>
</evidence>
<evidence type="ECO:0000256" key="6">
    <source>
        <dbReference type="ARBA" id="ARBA00022676"/>
    </source>
</evidence>
<proteinExistence type="inferred from homology"/>
<keyword evidence="12" id="KW-0812">Transmembrane</keyword>
<dbReference type="InterPro" id="IPR012338">
    <property type="entry name" value="Beta-lactam/transpept-like"/>
</dbReference>
<dbReference type="InterPro" id="IPR009647">
    <property type="entry name" value="PBP_C"/>
</dbReference>
<reference evidence="16 17" key="1">
    <citation type="submission" date="2019-09" db="EMBL/GenBank/DDBJ databases">
        <title>Genome sequence and assembly of Taibaiella sp.</title>
        <authorList>
            <person name="Chhetri G."/>
        </authorList>
    </citation>
    <scope>NUCLEOTIDE SEQUENCE [LARGE SCALE GENOMIC DNA]</scope>
    <source>
        <strain evidence="16 17">KVB11</strain>
    </source>
</reference>
<name>A0A5M6CRW8_9BACT</name>
<feature type="domain" description="Glycosyl transferase family 51" evidence="14">
    <location>
        <begin position="66"/>
        <end position="224"/>
    </location>
</feature>
<dbReference type="Gene3D" id="3.40.710.10">
    <property type="entry name" value="DD-peptidase/beta-lactamase superfamily"/>
    <property type="match status" value="2"/>
</dbReference>
<dbReference type="SUPFAM" id="SSF53955">
    <property type="entry name" value="Lysozyme-like"/>
    <property type="match status" value="1"/>
</dbReference>
<dbReference type="Pfam" id="PF06832">
    <property type="entry name" value="BiPBP_C"/>
    <property type="match status" value="1"/>
</dbReference>
<dbReference type="InterPro" id="IPR023346">
    <property type="entry name" value="Lysozyme-like_dom_sf"/>
</dbReference>
<evidence type="ECO:0000259" key="14">
    <source>
        <dbReference type="Pfam" id="PF00912"/>
    </source>
</evidence>
<dbReference type="Pfam" id="PF00905">
    <property type="entry name" value="Transpeptidase"/>
    <property type="match status" value="1"/>
</dbReference>
<evidence type="ECO:0000313" key="16">
    <source>
        <dbReference type="EMBL" id="KAA5536712.1"/>
    </source>
</evidence>
<dbReference type="Proteomes" id="UP000323632">
    <property type="component" value="Unassembled WGS sequence"/>
</dbReference>
<accession>A0A5M6CRW8</accession>
<evidence type="ECO:0000256" key="10">
    <source>
        <dbReference type="ARBA" id="ARBA00044770"/>
    </source>
</evidence>
<sequence length="752" mass="85653">MKKWYKHKYFKRTILVSIILFFIWFIFFSIPKEPFNVPYSKVMYSQDGYLLNAKVAKDQQWRFPMGASLSPKFEKCILTFEDKGFYHHIGISPTGVGRAIVQNIRHHKIVSGGSTITMQTVRLMKQNPARTWHEKILEMILAMRIELRYSKKEILTMYAMHAPFGNNVVGIEAASWRYFGKKTTDLSWAENALLAVLPNAPGLLYPGKNHDRLLQKRNRLLAQLLKEKIIDANTYNLSIAESIPDKPLPLPDLAWHYFASTGSDKNINYSSIQFRIQEQCLRIVKNYAAKNQDNQIQSIAVIVSDIHSGKILAYIGNTPKQWNPQTNFVDCADAARSSGSVLKPLLYYEAMKEGLISPGSKLFDIPVSYNHFAPQNYARSYEGLVSAENALAKSLNIPMVGLLNEYGLQKFHIDLKHLGFRHLNRNSSNYGLSLILGSGEITLKELNLVYNNWARHLLLKDDINYNKACIYEAMEAMTQVNRPDENGNWKAFINTQKIAWKTGTSFGNRDAWSVGISSDYVVTVWVGNADGSGRPNLTGIGYAAPVLFDIYNTLPKSYKWFPKPVTGYENIAVCKASGFKAGDYCTDAQTISLPKTCIQMPVCPFHHLLTVNQEETYRVNASVYDWRKIKQKSYFILPPVVVNYYKAWNPDFKMPPPWHPDIKEAAQHLKIIFPDKSTLLCFGENTAMTVNFKAMAEAKNTILYWHVDNNYIGSTTNIHELQYNLPIGKHILSIIDENGNEQQTTFNIAKTQ</sequence>
<evidence type="ECO:0000256" key="2">
    <source>
        <dbReference type="ARBA" id="ARBA00007090"/>
    </source>
</evidence>
<keyword evidence="17" id="KW-1185">Reference proteome</keyword>